<dbReference type="Proteomes" id="UP000577707">
    <property type="component" value="Unassembled WGS sequence"/>
</dbReference>
<dbReference type="RefSeq" id="WP_183546691.1">
    <property type="nucleotide sequence ID" value="NZ_BMQT01000006.1"/>
</dbReference>
<evidence type="ECO:0000256" key="6">
    <source>
        <dbReference type="ARBA" id="ARBA00022989"/>
    </source>
</evidence>
<dbReference type="InterPro" id="IPR020846">
    <property type="entry name" value="MFS_dom"/>
</dbReference>
<feature type="transmembrane region" description="Helical" evidence="8">
    <location>
        <begin position="59"/>
        <end position="78"/>
    </location>
</feature>
<feature type="transmembrane region" description="Helical" evidence="8">
    <location>
        <begin position="322"/>
        <end position="346"/>
    </location>
</feature>
<feature type="transmembrane region" description="Helical" evidence="8">
    <location>
        <begin position="178"/>
        <end position="198"/>
    </location>
</feature>
<dbReference type="InterPro" id="IPR011701">
    <property type="entry name" value="MFS"/>
</dbReference>
<keyword evidence="4" id="KW-1003">Cell membrane</keyword>
<dbReference type="PANTHER" id="PTHR23502:SF132">
    <property type="entry name" value="POLYAMINE TRANSPORTER 2-RELATED"/>
    <property type="match status" value="1"/>
</dbReference>
<comment type="similarity">
    <text evidence="2">Belongs to the major facilitator superfamily. Bcr/CmlA family.</text>
</comment>
<proteinExistence type="inferred from homology"/>
<dbReference type="GO" id="GO:0042910">
    <property type="term" value="F:xenobiotic transmembrane transporter activity"/>
    <property type="evidence" value="ECO:0007669"/>
    <property type="project" value="InterPro"/>
</dbReference>
<dbReference type="InterPro" id="IPR004812">
    <property type="entry name" value="Efflux_drug-R_Bcr/CmlA"/>
</dbReference>
<dbReference type="Pfam" id="PF07690">
    <property type="entry name" value="MFS_1"/>
    <property type="match status" value="1"/>
</dbReference>
<reference evidence="10 11" key="1">
    <citation type="submission" date="2020-08" db="EMBL/GenBank/DDBJ databases">
        <title>Genomic Encyclopedia of Type Strains, Phase III (KMG-III): the genomes of soil and plant-associated and newly described type strains.</title>
        <authorList>
            <person name="Whitman W."/>
        </authorList>
    </citation>
    <scope>NUCLEOTIDE SEQUENCE [LARGE SCALE GENOMIC DNA]</scope>
    <source>
        <strain evidence="10 11">CECT 3302</strain>
    </source>
</reference>
<name>A0A7W5A633_9ACTN</name>
<evidence type="ECO:0000256" key="2">
    <source>
        <dbReference type="ARBA" id="ARBA00006236"/>
    </source>
</evidence>
<feature type="transmembrane region" description="Helical" evidence="8">
    <location>
        <begin position="115"/>
        <end position="136"/>
    </location>
</feature>
<dbReference type="SUPFAM" id="SSF103473">
    <property type="entry name" value="MFS general substrate transporter"/>
    <property type="match status" value="1"/>
</dbReference>
<dbReference type="PROSITE" id="PS50850">
    <property type="entry name" value="MFS"/>
    <property type="match status" value="1"/>
</dbReference>
<feature type="transmembrane region" description="Helical" evidence="8">
    <location>
        <begin position="295"/>
        <end position="316"/>
    </location>
</feature>
<gene>
    <name evidence="10" type="ORF">FHS12_003135</name>
</gene>
<feature type="transmembrane region" description="Helical" evidence="8">
    <location>
        <begin position="229"/>
        <end position="247"/>
    </location>
</feature>
<feature type="transmembrane region" description="Helical" evidence="8">
    <location>
        <begin position="90"/>
        <end position="109"/>
    </location>
</feature>
<dbReference type="AlphaFoldDB" id="A0A7W5A633"/>
<dbReference type="NCBIfam" id="TIGR00710">
    <property type="entry name" value="efflux_Bcr_CflA"/>
    <property type="match status" value="1"/>
</dbReference>
<evidence type="ECO:0000313" key="11">
    <source>
        <dbReference type="Proteomes" id="UP000577707"/>
    </source>
</evidence>
<sequence>MSSSSTTEPAGPAGPPASAIGPALLLVLALLSAVAPFATDLYLPAFPAMVTDLGTDATSIQLTLTAFLVGIAVGQLGFGPISDRIGRRVPLLVGATVFVLASVATVFAPTVELLVVARLLQGLSGAAGMVLGRAIVSDRADGPAAARAMSLMMVVGGVAPVVAPLAGGFIAGPLGWRGVLAVVLGIAVLMLVAVIAVVRESLPPARRAELRAARTTQGSVVAELGSRTYLGYTLAFAFGFAVMMAYISSSPFLYQEMMGLDEMAYGLLFGLNALALMVVSGASANLAGRVDVRRMVGLGLAISLAGTVLFLVIALTGLPVGLLAVAVFVAVAPLGLVFGNATALALESVPRAAGSASAILGALQFGLAALVSPLVSLGGEGTAVPAAIVMVTAAVVACVAYAVAGRGPAATAERLRDRDDVLEPV</sequence>
<dbReference type="PANTHER" id="PTHR23502">
    <property type="entry name" value="MAJOR FACILITATOR SUPERFAMILY"/>
    <property type="match status" value="1"/>
</dbReference>
<dbReference type="GO" id="GO:0005886">
    <property type="term" value="C:plasma membrane"/>
    <property type="evidence" value="ECO:0007669"/>
    <property type="project" value="UniProtKB-SubCell"/>
</dbReference>
<dbReference type="InterPro" id="IPR036259">
    <property type="entry name" value="MFS_trans_sf"/>
</dbReference>
<dbReference type="Gene3D" id="1.20.1720.10">
    <property type="entry name" value="Multidrug resistance protein D"/>
    <property type="match status" value="1"/>
</dbReference>
<comment type="subcellular location">
    <subcellularLocation>
        <location evidence="1">Cell membrane</location>
        <topology evidence="1">Multi-pass membrane protein</topology>
    </subcellularLocation>
</comment>
<evidence type="ECO:0000256" key="7">
    <source>
        <dbReference type="ARBA" id="ARBA00023136"/>
    </source>
</evidence>
<feature type="transmembrane region" description="Helical" evidence="8">
    <location>
        <begin position="383"/>
        <end position="404"/>
    </location>
</feature>
<dbReference type="CDD" id="cd17320">
    <property type="entry name" value="MFS_MdfA_MDR_like"/>
    <property type="match status" value="1"/>
</dbReference>
<organism evidence="10 11">
    <name type="scientific">Nocardioides albus</name>
    <dbReference type="NCBI Taxonomy" id="1841"/>
    <lineage>
        <taxon>Bacteria</taxon>
        <taxon>Bacillati</taxon>
        <taxon>Actinomycetota</taxon>
        <taxon>Actinomycetes</taxon>
        <taxon>Propionibacteriales</taxon>
        <taxon>Nocardioidaceae</taxon>
        <taxon>Nocardioides</taxon>
    </lineage>
</organism>
<keyword evidence="3" id="KW-0813">Transport</keyword>
<keyword evidence="11" id="KW-1185">Reference proteome</keyword>
<dbReference type="GO" id="GO:1990961">
    <property type="term" value="P:xenobiotic detoxification by transmembrane export across the plasma membrane"/>
    <property type="evidence" value="ECO:0007669"/>
    <property type="project" value="InterPro"/>
</dbReference>
<dbReference type="EMBL" id="JACHXG010000006">
    <property type="protein sequence ID" value="MBB3090183.1"/>
    <property type="molecule type" value="Genomic_DNA"/>
</dbReference>
<feature type="transmembrane region" description="Helical" evidence="8">
    <location>
        <begin position="358"/>
        <end position="377"/>
    </location>
</feature>
<comment type="caution">
    <text evidence="10">The sequence shown here is derived from an EMBL/GenBank/DDBJ whole genome shotgun (WGS) entry which is preliminary data.</text>
</comment>
<protein>
    <submittedName>
        <fullName evidence="10">DHA1 family bicyclomycin/chloramphenicol resistance-like MFS transporter</fullName>
    </submittedName>
</protein>
<keyword evidence="5 8" id="KW-0812">Transmembrane</keyword>
<evidence type="ECO:0000313" key="10">
    <source>
        <dbReference type="EMBL" id="MBB3090183.1"/>
    </source>
</evidence>
<evidence type="ECO:0000256" key="4">
    <source>
        <dbReference type="ARBA" id="ARBA00022475"/>
    </source>
</evidence>
<feature type="transmembrane region" description="Helical" evidence="8">
    <location>
        <begin position="20"/>
        <end position="39"/>
    </location>
</feature>
<evidence type="ECO:0000256" key="5">
    <source>
        <dbReference type="ARBA" id="ARBA00022692"/>
    </source>
</evidence>
<accession>A0A7W5A633</accession>
<feature type="transmembrane region" description="Helical" evidence="8">
    <location>
        <begin position="148"/>
        <end position="172"/>
    </location>
</feature>
<keyword evidence="6 8" id="KW-1133">Transmembrane helix</keyword>
<evidence type="ECO:0000256" key="3">
    <source>
        <dbReference type="ARBA" id="ARBA00022448"/>
    </source>
</evidence>
<keyword evidence="7 8" id="KW-0472">Membrane</keyword>
<evidence type="ECO:0000256" key="1">
    <source>
        <dbReference type="ARBA" id="ARBA00004651"/>
    </source>
</evidence>
<evidence type="ECO:0000256" key="8">
    <source>
        <dbReference type="SAM" id="Phobius"/>
    </source>
</evidence>
<evidence type="ECO:0000259" key="9">
    <source>
        <dbReference type="PROSITE" id="PS50850"/>
    </source>
</evidence>
<feature type="transmembrane region" description="Helical" evidence="8">
    <location>
        <begin position="267"/>
        <end position="288"/>
    </location>
</feature>
<feature type="domain" description="Major facilitator superfamily (MFS) profile" evidence="9">
    <location>
        <begin position="24"/>
        <end position="409"/>
    </location>
</feature>